<reference evidence="2" key="1">
    <citation type="thesis" date="2020" institute="Technische Universitat Dresden" country="Dresden, Germany">
        <title>The Agarolytic System of Microbulbifer elongatus PORT2, Isolated from Batu Karas, Pangandaran West Java Indonesia.</title>
        <authorList>
            <person name="Anggraeni S.R."/>
        </authorList>
    </citation>
    <scope>NUCLEOTIDE SEQUENCE</scope>
    <source>
        <strain evidence="2">PORT2</strain>
    </source>
</reference>
<dbReference type="RefSeq" id="WP_255875125.1">
    <property type="nucleotide sequence ID" value="NZ_JACASI010000031.1"/>
</dbReference>
<dbReference type="InterPro" id="IPR046474">
    <property type="entry name" value="DUF6795"/>
</dbReference>
<organism evidence="2 3">
    <name type="scientific">Microbulbifer elongatus</name>
    <dbReference type="NCBI Taxonomy" id="86173"/>
    <lineage>
        <taxon>Bacteria</taxon>
        <taxon>Pseudomonadati</taxon>
        <taxon>Pseudomonadota</taxon>
        <taxon>Gammaproteobacteria</taxon>
        <taxon>Cellvibrionales</taxon>
        <taxon>Microbulbiferaceae</taxon>
        <taxon>Microbulbifer</taxon>
    </lineage>
</organism>
<feature type="domain" description="DUF6795" evidence="1">
    <location>
        <begin position="15"/>
        <end position="115"/>
    </location>
</feature>
<keyword evidence="3" id="KW-1185">Reference proteome</keyword>
<dbReference type="Proteomes" id="UP001205566">
    <property type="component" value="Unassembled WGS sequence"/>
</dbReference>
<evidence type="ECO:0000313" key="3">
    <source>
        <dbReference type="Proteomes" id="UP001205566"/>
    </source>
</evidence>
<comment type="caution">
    <text evidence="2">The sequence shown here is derived from an EMBL/GenBank/DDBJ whole genome shotgun (WGS) entry which is preliminary data.</text>
</comment>
<protein>
    <submittedName>
        <fullName evidence="2">Carboxypeptidase regulatory-like domain-containing protein</fullName>
    </submittedName>
</protein>
<sequence length="144" mass="16336">MSIFDAGKVCTFSPISGVILFEGKPAVGARVIRVTDYQSKNQDEVVTDKTGHFEMPGVYARHVVNLLPQEFVVGQLINVIYNDQEYKIWSGVKRKREENAESRGKPLVVTCELTQDDEVINVDRQPFITKCTWDVEPDAKKDIF</sequence>
<evidence type="ECO:0000259" key="1">
    <source>
        <dbReference type="Pfam" id="PF20598"/>
    </source>
</evidence>
<accession>A0ABT1P4U2</accession>
<gene>
    <name evidence="2" type="ORF">HXX02_11875</name>
</gene>
<evidence type="ECO:0000313" key="2">
    <source>
        <dbReference type="EMBL" id="MCQ3830149.1"/>
    </source>
</evidence>
<dbReference type="Pfam" id="PF20598">
    <property type="entry name" value="DUF6795"/>
    <property type="match status" value="1"/>
</dbReference>
<dbReference type="EMBL" id="JACASI010000031">
    <property type="protein sequence ID" value="MCQ3830149.1"/>
    <property type="molecule type" value="Genomic_DNA"/>
</dbReference>
<proteinExistence type="predicted"/>
<name>A0ABT1P4U2_9GAMM</name>